<feature type="region of interest" description="Disordered" evidence="1">
    <location>
        <begin position="68"/>
        <end position="97"/>
    </location>
</feature>
<gene>
    <name evidence="2" type="ORF">PCS_02168</name>
</gene>
<dbReference type="EMBL" id="AOSV01000021">
    <property type="protein sequence ID" value="EMG37030.1"/>
    <property type="molecule type" value="Genomic_DNA"/>
</dbReference>
<dbReference type="PATRIC" id="fig|1262666.3.peg.2197"/>
<evidence type="ECO:0000313" key="2">
    <source>
        <dbReference type="EMBL" id="EMG37030.1"/>
    </source>
</evidence>
<evidence type="ECO:0000256" key="1">
    <source>
        <dbReference type="SAM" id="MobiDB-lite"/>
    </source>
</evidence>
<reference evidence="2 3" key="1">
    <citation type="journal article" date="2013" name="Genome Announc.">
        <title>Draft Genome Sequence for Desulfovibrio africanus Strain PCS.</title>
        <authorList>
            <person name="Brown S.D."/>
            <person name="Utturkar S.M."/>
            <person name="Arkin A.P."/>
            <person name="Deutschbauer A.M."/>
            <person name="Elias D.A."/>
            <person name="Hazen T.C."/>
            <person name="Chakraborty R."/>
        </authorList>
    </citation>
    <scope>NUCLEOTIDE SEQUENCE [LARGE SCALE GENOMIC DNA]</scope>
    <source>
        <strain evidence="2 3">PCS</strain>
    </source>
</reference>
<feature type="compositionally biased region" description="Polar residues" evidence="1">
    <location>
        <begin position="72"/>
        <end position="84"/>
    </location>
</feature>
<organism evidence="2 3">
    <name type="scientific">Desulfocurvibacter africanus PCS</name>
    <dbReference type="NCBI Taxonomy" id="1262666"/>
    <lineage>
        <taxon>Bacteria</taxon>
        <taxon>Pseudomonadati</taxon>
        <taxon>Thermodesulfobacteriota</taxon>
        <taxon>Desulfovibrionia</taxon>
        <taxon>Desulfovibrionales</taxon>
        <taxon>Desulfovibrionaceae</taxon>
        <taxon>Desulfocurvibacter</taxon>
    </lineage>
</organism>
<dbReference type="Proteomes" id="UP000011922">
    <property type="component" value="Unassembled WGS sequence"/>
</dbReference>
<dbReference type="AlphaFoldDB" id="M5PSL4"/>
<proteinExistence type="predicted"/>
<protein>
    <submittedName>
        <fullName evidence="2">Uncharacterized protein</fullName>
    </submittedName>
</protein>
<name>M5PSL4_DESAF</name>
<evidence type="ECO:0000313" key="3">
    <source>
        <dbReference type="Proteomes" id="UP000011922"/>
    </source>
</evidence>
<sequence length="97" mass="10811">MLTTYHYAKIRSTGELYAVEFHGDKILKVCGPVDMRNFQASFPGAGLKNCPTQSIDWLQDQEYDWVAPGELNPSQDQQTPNTQMHMPGGCPGKGRIP</sequence>
<comment type="caution">
    <text evidence="2">The sequence shown here is derived from an EMBL/GenBank/DDBJ whole genome shotgun (WGS) entry which is preliminary data.</text>
</comment>
<accession>M5PSL4</accession>
<dbReference type="RefSeq" id="WP_005987070.1">
    <property type="nucleotide sequence ID" value="NZ_AOSV01000021.1"/>
</dbReference>